<feature type="domain" description="NurA" evidence="1">
    <location>
        <begin position="141"/>
        <end position="286"/>
    </location>
</feature>
<dbReference type="RefSeq" id="WP_048043460.1">
    <property type="nucleotide sequence ID" value="NZ_AP019780.1"/>
</dbReference>
<dbReference type="EMBL" id="JJOU01000046">
    <property type="protein sequence ID" value="KKG17535.1"/>
    <property type="molecule type" value="Genomic_DNA"/>
</dbReference>
<evidence type="ECO:0000313" key="3">
    <source>
        <dbReference type="Proteomes" id="UP000034047"/>
    </source>
</evidence>
<protein>
    <recommendedName>
        <fullName evidence="1">NurA domain-containing protein</fullName>
    </recommendedName>
</protein>
<dbReference type="GeneID" id="66135226"/>
<comment type="caution">
    <text evidence="2">The sequence shown here is derived from an EMBL/GenBank/DDBJ whole genome shotgun (WGS) entry which is preliminary data.</text>
</comment>
<dbReference type="AlphaFoldDB" id="A0A0F8FC15"/>
<evidence type="ECO:0000259" key="1">
    <source>
        <dbReference type="Pfam" id="PF09376"/>
    </source>
</evidence>
<accession>A0A0F8FC15</accession>
<gene>
    <name evidence="2" type="ORF">DU34_13920</name>
</gene>
<dbReference type="PATRIC" id="fig|2209.41.peg.3024"/>
<dbReference type="InterPro" id="IPR018977">
    <property type="entry name" value="NurA_domain"/>
</dbReference>
<proteinExistence type="predicted"/>
<sequence length="339" mass="39894">MENFNKLFFHPLFKDTIAEINRLNIQLPPNPSDLEMDFHLDTNPLNGETVSKVEDIKNYKLNEKNGVKLAQSKRTLCAYDESINSYLGLEGTAYLTSHSLIVHYKEEYLPLNYLTFYFYTRAETYSKNSNVIKYSTNIEVDSKKDYVNDRNEFIIQNTPSNSIIFIDGPLFGGDVNFQAFQLNEKLLEKNIIPLFFVKNSYSCMATDHIEELRGKYNSDLHWAYNFLHIGERTNLFKYTDQLNKKDYSKLFFYIKVFNTSPQRVEFHTRTFEKYMDEIPEIFDLIYYLLLVQGDIKNPQIRSISIAEKYARATLKLMNVNQIMKKSGIVPTMNQERFGW</sequence>
<dbReference type="Pfam" id="PF09376">
    <property type="entry name" value="NurA"/>
    <property type="match status" value="1"/>
</dbReference>
<evidence type="ECO:0000313" key="2">
    <source>
        <dbReference type="EMBL" id="KKG17535.1"/>
    </source>
</evidence>
<name>A0A0F8FC15_METMZ</name>
<reference evidence="2 3" key="1">
    <citation type="journal article" date="2015" name="ISME J.">
        <title>Genomic and phenotypic differentiation among Methanosarcina mazei populations from Columbia River sediment.</title>
        <authorList>
            <person name="Youngblut N.D."/>
            <person name="Wirth J.S."/>
            <person name="Henriksen J.R."/>
            <person name="Smith M."/>
            <person name="Simon H."/>
            <person name="Metcalf W.W."/>
            <person name="Whitaker R.J."/>
        </authorList>
    </citation>
    <scope>NUCLEOTIDE SEQUENCE [LARGE SCALE GENOMIC DNA]</scope>
    <source>
        <strain evidence="2 3">2.F.T.2.6</strain>
    </source>
</reference>
<dbReference type="Proteomes" id="UP000034047">
    <property type="component" value="Unassembled WGS sequence"/>
</dbReference>
<organism evidence="2 3">
    <name type="scientific">Methanosarcina mazei</name>
    <name type="common">Methanosarcina frisia</name>
    <dbReference type="NCBI Taxonomy" id="2209"/>
    <lineage>
        <taxon>Archaea</taxon>
        <taxon>Methanobacteriati</taxon>
        <taxon>Methanobacteriota</taxon>
        <taxon>Stenosarchaea group</taxon>
        <taxon>Methanomicrobia</taxon>
        <taxon>Methanosarcinales</taxon>
        <taxon>Methanosarcinaceae</taxon>
        <taxon>Methanosarcina</taxon>
    </lineage>
</organism>